<gene>
    <name evidence="2" type="primary">M73.5</name>
</gene>
<evidence type="ECO:0000313" key="2">
    <source>
        <dbReference type="EMBL" id="ACE96014.1"/>
    </source>
</evidence>
<organism evidence="2 4">
    <name type="scientific">Muromegalovirus G4</name>
    <dbReference type="NCBI Taxonomy" id="524650"/>
    <lineage>
        <taxon>Viruses</taxon>
        <taxon>Duplodnaviria</taxon>
        <taxon>Heunggongvirae</taxon>
        <taxon>Peploviricota</taxon>
        <taxon>Herviviricetes</taxon>
        <taxon>Herpesvirales</taxon>
        <taxon>Orthoherpesviridae</taxon>
        <taxon>Betaherpesvirinae</taxon>
        <taxon>Muromegalovirus</taxon>
        <taxon>Muromegalovirus muridbeta1</taxon>
        <taxon>Murid herpesvirus 1</taxon>
    </lineage>
</organism>
<dbReference type="Proteomes" id="UP000104165">
    <property type="component" value="Segment"/>
</dbReference>
<protein>
    <submittedName>
        <fullName evidence="2">M73.5</fullName>
    </submittedName>
</protein>
<sequence>MACGKTESGDDSGRFGRTGAGSLCGARCCYAAIVNTVIMVAMMLVLYRAIVGFQDDIVLRSTEAFRRMWAGKSNATACGGGCSTQ</sequence>
<proteinExistence type="predicted"/>
<accession>B3UX19</accession>
<evidence type="ECO:0000256" key="1">
    <source>
        <dbReference type="SAM" id="Phobius"/>
    </source>
</evidence>
<keyword evidence="1" id="KW-0812">Transmembrane</keyword>
<dbReference type="EMBL" id="MT886700">
    <property type="protein sequence ID" value="QNL29216.1"/>
    <property type="molecule type" value="Genomic_DNA"/>
</dbReference>
<dbReference type="EMBL" id="EU579859">
    <property type="protein sequence ID" value="ACE96014.1"/>
    <property type="molecule type" value="Genomic_DNA"/>
</dbReference>
<evidence type="ECO:0000313" key="3">
    <source>
        <dbReference type="EMBL" id="QNL29216.1"/>
    </source>
</evidence>
<name>B3UX19_MUHV1</name>
<reference evidence="2 4" key="1">
    <citation type="journal article" date="2008" name="J. Virol.">
        <title>Laboratory strains of murine cytomegalovirus are genetically similar to but phenotypically distinct from wild strains of virus.</title>
        <authorList>
            <person name="Smith L.M."/>
            <person name="McWhorter A.R."/>
            <person name="Masters L.L."/>
            <person name="Shellam G.R."/>
            <person name="Redwood A.J."/>
        </authorList>
    </citation>
    <scope>NUCLEOTIDE SEQUENCE [LARGE SCALE GENOMIC DNA]</scope>
    <source>
        <strain evidence="2">G4</strain>
    </source>
</reference>
<dbReference type="Pfam" id="PF25727">
    <property type="entry name" value="UL74A"/>
    <property type="match status" value="1"/>
</dbReference>
<reference evidence="3" key="2">
    <citation type="submission" date="2020-08" db="EMBL/GenBank/DDBJ databases">
        <title>Repair of an attenuated low passage murine cytomegalovirus bacterial artificial chromosome identifies a novel spiced gene essential for salivary gland tropism.</title>
        <authorList>
            <person name="Redwood A.J."/>
            <person name="Masters L.L."/>
            <person name="Chan B."/>
            <person name="Leary S."/>
            <person name="Forbes C."/>
            <person name="Jonjic S."/>
            <person name="Juranic Lisnic V."/>
            <person name="Lisnic B."/>
            <person name="Smith L.M."/>
        </authorList>
    </citation>
    <scope>NUCLEOTIDE SEQUENCE</scope>
</reference>
<keyword evidence="1" id="KW-1133">Transmembrane helix</keyword>
<feature type="transmembrane region" description="Helical" evidence="1">
    <location>
        <begin position="30"/>
        <end position="50"/>
    </location>
</feature>
<keyword evidence="1" id="KW-0472">Membrane</keyword>
<dbReference type="InterPro" id="IPR057758">
    <property type="entry name" value="UL74A-like"/>
</dbReference>
<evidence type="ECO:0000313" key="4">
    <source>
        <dbReference type="Proteomes" id="UP000104165"/>
    </source>
</evidence>